<name>A0A5C8V196_9FLAO</name>
<evidence type="ECO:0000313" key="1">
    <source>
        <dbReference type="EMBL" id="TXN34909.1"/>
    </source>
</evidence>
<dbReference type="Pfam" id="PF20113">
    <property type="entry name" value="DUF6503"/>
    <property type="match status" value="1"/>
</dbReference>
<dbReference type="AlphaFoldDB" id="A0A5C8V196"/>
<dbReference type="InterPro" id="IPR045444">
    <property type="entry name" value="DUF6503"/>
</dbReference>
<comment type="caution">
    <text evidence="1">The sequence shown here is derived from an EMBL/GenBank/DDBJ whole genome shotgun (WGS) entry which is preliminary data.</text>
</comment>
<protein>
    <submittedName>
        <fullName evidence="1">Uncharacterized protein</fullName>
    </submittedName>
</protein>
<proteinExistence type="predicted"/>
<evidence type="ECO:0000313" key="2">
    <source>
        <dbReference type="Proteomes" id="UP000321456"/>
    </source>
</evidence>
<dbReference type="PROSITE" id="PS51257">
    <property type="entry name" value="PROKAR_LIPOPROTEIN"/>
    <property type="match status" value="1"/>
</dbReference>
<gene>
    <name evidence="1" type="ORF">FVB32_09930</name>
</gene>
<organism evidence="1 2">
    <name type="scientific">Flagellimonas hymeniacidonis</name>
    <dbReference type="NCBI Taxonomy" id="2603628"/>
    <lineage>
        <taxon>Bacteria</taxon>
        <taxon>Pseudomonadati</taxon>
        <taxon>Bacteroidota</taxon>
        <taxon>Flavobacteriia</taxon>
        <taxon>Flavobacteriales</taxon>
        <taxon>Flavobacteriaceae</taxon>
        <taxon>Flagellimonas</taxon>
    </lineage>
</organism>
<sequence length="285" mass="32369">MKTTSLQLLTIAGLLFLASCGEKAKKAEAAVEETVMKVSKAPVYDTNDPKSILASVAHAHGGWNDLWKKGDVEYTYDYRYPSNGKADVSIERYIFNSEASYGKYSQHQINVMPDKEGEVIQYYDGEQTVVMVDGKKSEDPQFIGLGNFLRTANYYWFTMPYKLNNKGTIAKYMGAEEYNGTTYDKVHVTYDAEVTGKEQNDIYILYVNPETKLVDRFYFSLPFLGVEEPVIIANYEYEDIDGQMISTKRSYFMPNKEGYAEEPSIVQTLSDIKFGNGFTEATLMQ</sequence>
<reference evidence="1 2" key="1">
    <citation type="submission" date="2019-08" db="EMBL/GenBank/DDBJ databases">
        <title>Professor.</title>
        <authorList>
            <person name="Park J.S."/>
        </authorList>
    </citation>
    <scope>NUCLEOTIDE SEQUENCE [LARGE SCALE GENOMIC DNA]</scope>
    <source>
        <strain evidence="1 2">176CP5-101</strain>
    </source>
</reference>
<dbReference type="RefSeq" id="WP_147743644.1">
    <property type="nucleotide sequence ID" value="NZ_VRUR01000002.1"/>
</dbReference>
<dbReference type="EMBL" id="VRUR01000002">
    <property type="protein sequence ID" value="TXN34909.1"/>
    <property type="molecule type" value="Genomic_DNA"/>
</dbReference>
<keyword evidence="2" id="KW-1185">Reference proteome</keyword>
<accession>A0A5C8V196</accession>
<dbReference type="Proteomes" id="UP000321456">
    <property type="component" value="Unassembled WGS sequence"/>
</dbReference>